<organism evidence="1">
    <name type="scientific">Ganoderma boninense</name>
    <dbReference type="NCBI Taxonomy" id="34458"/>
    <lineage>
        <taxon>Eukaryota</taxon>
        <taxon>Fungi</taxon>
        <taxon>Dikarya</taxon>
        <taxon>Basidiomycota</taxon>
        <taxon>Agaricomycotina</taxon>
        <taxon>Agaricomycetes</taxon>
        <taxon>Polyporales</taxon>
        <taxon>Polyporaceae</taxon>
        <taxon>Ganoderma</taxon>
    </lineage>
</organism>
<dbReference type="GO" id="GO:0001409">
    <property type="term" value="F:guanine nucleotide transmembrane transporter activity"/>
    <property type="evidence" value="ECO:0007669"/>
    <property type="project" value="TreeGrafter"/>
</dbReference>
<dbReference type="InterPro" id="IPR053042">
    <property type="entry name" value="Mito_GTP/GDP_Carrier"/>
</dbReference>
<sequence length="80" mass="8788">MVQVSPSTMSSVFKEYAGAPLCRKLLSLVPGLRESFTNTFGERKGKMMMQMTAGCLTGINKIVLHSLDVLNIDRQVNPEA</sequence>
<dbReference type="EMBL" id="LR729642">
    <property type="protein sequence ID" value="VWP01757.1"/>
    <property type="molecule type" value="Genomic_DNA"/>
</dbReference>
<evidence type="ECO:0000313" key="1">
    <source>
        <dbReference type="EMBL" id="VWP01757.1"/>
    </source>
</evidence>
<accession>A0A5K1K6U2</accession>
<dbReference type="AlphaFoldDB" id="A0A5K1K6U2"/>
<dbReference type="PANTHER" id="PTHR46974:SF1">
    <property type="entry name" value="MITOCHONDRIAL GTP_GDP CARRIER PROTEIN 1"/>
    <property type="match status" value="1"/>
</dbReference>
<dbReference type="GO" id="GO:0005739">
    <property type="term" value="C:mitochondrion"/>
    <property type="evidence" value="ECO:0007669"/>
    <property type="project" value="TreeGrafter"/>
</dbReference>
<gene>
    <name evidence="1" type="primary">G4MUR7</name>
</gene>
<dbReference type="PANTHER" id="PTHR46974">
    <property type="entry name" value="MITOCHONDRIAL GTP/GDP CARRIER PROTEIN 1"/>
    <property type="match status" value="1"/>
</dbReference>
<protein>
    <submittedName>
        <fullName evidence="1">Transcriptional repressor rco-1</fullName>
    </submittedName>
</protein>
<proteinExistence type="predicted"/>
<name>A0A5K1K6U2_9APHY</name>
<reference evidence="1" key="1">
    <citation type="submission" date="2019-10" db="EMBL/GenBank/DDBJ databases">
        <authorList>
            <person name="Nor Muhammad N."/>
        </authorList>
    </citation>
    <scope>NUCLEOTIDE SEQUENCE</scope>
</reference>